<evidence type="ECO:0000313" key="1">
    <source>
        <dbReference type="EMBL" id="GFR87879.1"/>
    </source>
</evidence>
<reference evidence="1 2" key="1">
    <citation type="journal article" date="2021" name="Elife">
        <title>Chloroplast acquisition without the gene transfer in kleptoplastic sea slugs, Plakobranchus ocellatus.</title>
        <authorList>
            <person name="Maeda T."/>
            <person name="Takahashi S."/>
            <person name="Yoshida T."/>
            <person name="Shimamura S."/>
            <person name="Takaki Y."/>
            <person name="Nagai Y."/>
            <person name="Toyoda A."/>
            <person name="Suzuki Y."/>
            <person name="Arimoto A."/>
            <person name="Ishii H."/>
            <person name="Satoh N."/>
            <person name="Nishiyama T."/>
            <person name="Hasebe M."/>
            <person name="Maruyama T."/>
            <person name="Minagawa J."/>
            <person name="Obokata J."/>
            <person name="Shigenobu S."/>
        </authorList>
    </citation>
    <scope>NUCLEOTIDE SEQUENCE [LARGE SCALE GENOMIC DNA]</scope>
</reference>
<dbReference type="Proteomes" id="UP000762676">
    <property type="component" value="Unassembled WGS sequence"/>
</dbReference>
<gene>
    <name evidence="1" type="ORF">ElyMa_004235700</name>
</gene>
<name>A0AAV4GRI2_9GAST</name>
<keyword evidence="2" id="KW-1185">Reference proteome</keyword>
<dbReference type="AlphaFoldDB" id="A0AAV4GRI2"/>
<protein>
    <recommendedName>
        <fullName evidence="3">Reverse transcriptase domain-containing protein</fullName>
    </recommendedName>
</protein>
<evidence type="ECO:0000313" key="2">
    <source>
        <dbReference type="Proteomes" id="UP000762676"/>
    </source>
</evidence>
<dbReference type="EMBL" id="BMAT01008556">
    <property type="protein sequence ID" value="GFR87879.1"/>
    <property type="molecule type" value="Genomic_DNA"/>
</dbReference>
<comment type="caution">
    <text evidence="1">The sequence shown here is derived from an EMBL/GenBank/DDBJ whole genome shotgun (WGS) entry which is preliminary data.</text>
</comment>
<evidence type="ECO:0008006" key="3">
    <source>
        <dbReference type="Google" id="ProtNLM"/>
    </source>
</evidence>
<accession>A0AAV4GRI2</accession>
<proteinExistence type="predicted"/>
<organism evidence="1 2">
    <name type="scientific">Elysia marginata</name>
    <dbReference type="NCBI Taxonomy" id="1093978"/>
    <lineage>
        <taxon>Eukaryota</taxon>
        <taxon>Metazoa</taxon>
        <taxon>Spiralia</taxon>
        <taxon>Lophotrochozoa</taxon>
        <taxon>Mollusca</taxon>
        <taxon>Gastropoda</taxon>
        <taxon>Heterobranchia</taxon>
        <taxon>Euthyneura</taxon>
        <taxon>Panpulmonata</taxon>
        <taxon>Sacoglossa</taxon>
        <taxon>Placobranchoidea</taxon>
        <taxon>Plakobranchidae</taxon>
        <taxon>Elysia</taxon>
    </lineage>
</organism>
<sequence length="93" mass="10234">MWDTSKHFCCWPTSGKKAGNNIATSTMTCVELTKAFDTVSTDGLWKIIVKFGCPRKLTTPVPQFYDGMVVLHIVNVLEHGDESGAFPLTQGVK</sequence>